<proteinExistence type="predicted"/>
<evidence type="ECO:0000313" key="2">
    <source>
        <dbReference type="Proteomes" id="UP001227192"/>
    </source>
</evidence>
<sequence length="83" mass="9707">MKVCEWRDSVWSAVPLGRKEKWRGMSDGSEENVVIYCTTVYPIKIHPPLNQRPTDLPIFFLIQLKFTSDSIQIQFTLEVRIPI</sequence>
<dbReference type="Proteomes" id="UP001227192">
    <property type="component" value="Unassembled WGS sequence"/>
</dbReference>
<evidence type="ECO:0000313" key="1">
    <source>
        <dbReference type="EMBL" id="KAJ9488896.1"/>
    </source>
</evidence>
<accession>A0AAI9TKM6</accession>
<organism evidence="1 2">
    <name type="scientific">Penicillium thymicola</name>
    <dbReference type="NCBI Taxonomy" id="293382"/>
    <lineage>
        <taxon>Eukaryota</taxon>
        <taxon>Fungi</taxon>
        <taxon>Dikarya</taxon>
        <taxon>Ascomycota</taxon>
        <taxon>Pezizomycotina</taxon>
        <taxon>Eurotiomycetes</taxon>
        <taxon>Eurotiomycetidae</taxon>
        <taxon>Eurotiales</taxon>
        <taxon>Aspergillaceae</taxon>
        <taxon>Penicillium</taxon>
    </lineage>
</organism>
<dbReference type="EMBL" id="LACB01000102">
    <property type="protein sequence ID" value="KAJ9488896.1"/>
    <property type="molecule type" value="Genomic_DNA"/>
</dbReference>
<protein>
    <submittedName>
        <fullName evidence="1">Uncharacterized protein</fullName>
    </submittedName>
</protein>
<gene>
    <name evidence="1" type="ORF">VN97_g4391</name>
</gene>
<reference evidence="1" key="2">
    <citation type="journal article" date="2016" name="Fungal Biol.">
        <title>Ochratoxin A production by Penicillium thymicola.</title>
        <authorList>
            <person name="Nguyen H.D.T."/>
            <person name="McMullin D.R."/>
            <person name="Ponomareva E."/>
            <person name="Riley R."/>
            <person name="Pomraning K.R."/>
            <person name="Baker S.E."/>
            <person name="Seifert K.A."/>
        </authorList>
    </citation>
    <scope>NUCLEOTIDE SEQUENCE</scope>
    <source>
        <strain evidence="1">DAOM 180753</strain>
    </source>
</reference>
<keyword evidence="2" id="KW-1185">Reference proteome</keyword>
<reference evidence="1" key="1">
    <citation type="submission" date="2015-06" db="EMBL/GenBank/DDBJ databases">
        <authorList>
            <person name="Nguyen H."/>
        </authorList>
    </citation>
    <scope>NUCLEOTIDE SEQUENCE</scope>
    <source>
        <strain evidence="1">DAOM 180753</strain>
    </source>
</reference>
<name>A0AAI9TKM6_PENTH</name>
<dbReference type="AlphaFoldDB" id="A0AAI9TKM6"/>
<comment type="caution">
    <text evidence="1">The sequence shown here is derived from an EMBL/GenBank/DDBJ whole genome shotgun (WGS) entry which is preliminary data.</text>
</comment>